<dbReference type="Proteomes" id="UP001196873">
    <property type="component" value="Unassembled WGS sequence"/>
</dbReference>
<organism evidence="2 3">
    <name type="scientific">Segatella salivae</name>
    <dbReference type="NCBI Taxonomy" id="228604"/>
    <lineage>
        <taxon>Bacteria</taxon>
        <taxon>Pseudomonadati</taxon>
        <taxon>Bacteroidota</taxon>
        <taxon>Bacteroidia</taxon>
        <taxon>Bacteroidales</taxon>
        <taxon>Prevotellaceae</taxon>
        <taxon>Segatella</taxon>
    </lineage>
</organism>
<dbReference type="GO" id="GO:0006508">
    <property type="term" value="P:proteolysis"/>
    <property type="evidence" value="ECO:0007669"/>
    <property type="project" value="InterPro"/>
</dbReference>
<protein>
    <submittedName>
        <fullName evidence="2">Type IX secretion system sortase PorU</fullName>
    </submittedName>
</protein>
<dbReference type="EMBL" id="JAHXRF010000019">
    <property type="protein sequence ID" value="MBW4866610.1"/>
    <property type="molecule type" value="Genomic_DNA"/>
</dbReference>
<dbReference type="NCBIfam" id="NF033707">
    <property type="entry name" value="T9SS_sortase"/>
    <property type="match status" value="1"/>
</dbReference>
<dbReference type="GO" id="GO:0008234">
    <property type="term" value="F:cysteine-type peptidase activity"/>
    <property type="evidence" value="ECO:0007669"/>
    <property type="project" value="InterPro"/>
</dbReference>
<dbReference type="AlphaFoldDB" id="A0AAW4NSQ3"/>
<gene>
    <name evidence="2" type="primary">porU</name>
    <name evidence="2" type="ORF">KZY68_11490</name>
</gene>
<feature type="domain" description="Gingipain" evidence="1">
    <location>
        <begin position="440"/>
        <end position="817"/>
    </location>
</feature>
<dbReference type="CDD" id="cd02258">
    <property type="entry name" value="Peptidase_C25_N"/>
    <property type="match status" value="1"/>
</dbReference>
<reference evidence="2" key="1">
    <citation type="submission" date="2021-07" db="EMBL/GenBank/DDBJ databases">
        <title>Genomic diversity and antimicrobial resistance of Prevotella spp. isolated from chronic lung disease airways.</title>
        <authorList>
            <person name="Webb K.A."/>
            <person name="Olagoke O.S."/>
            <person name="Baird T."/>
            <person name="Neill J."/>
            <person name="Pham A."/>
            <person name="Wells T.J."/>
            <person name="Ramsay K.A."/>
            <person name="Bell S.C."/>
            <person name="Sarovich D.S."/>
            <person name="Price E.P."/>
        </authorList>
    </citation>
    <scope>NUCLEOTIDE SEQUENCE</scope>
    <source>
        <strain evidence="2">SCHI0047.S.3</strain>
    </source>
</reference>
<accession>A0AAW4NSQ3</accession>
<name>A0AAW4NSQ3_9BACT</name>
<dbReference type="RefSeq" id="WP_219428163.1">
    <property type="nucleotide sequence ID" value="NZ_JAHXRD010000018.1"/>
</dbReference>
<evidence type="ECO:0000313" key="2">
    <source>
        <dbReference type="EMBL" id="MBW4866610.1"/>
    </source>
</evidence>
<comment type="caution">
    <text evidence="2">The sequence shown here is derived from an EMBL/GenBank/DDBJ whole genome shotgun (WGS) entry which is preliminary data.</text>
</comment>
<evidence type="ECO:0000313" key="3">
    <source>
        <dbReference type="Proteomes" id="UP001196873"/>
    </source>
</evidence>
<sequence length="1180" mass="131400">MKLSFRYIIIGLVLSLSLHLHATQRFFNLTYEQVRIDSVLPRFTYRLPLQGDYRDSVYRVSIVYPEFAAMPQRDILRYQQLSQSTLPAMPVIQQTIVMNRRHPELLVTFFPLVNRNGKYQFLASFMLKIEASAVAKAKMFQRQMVTRSGPAERYTRQSVLANGRWVKIRVPSSGVYELSESLIRKAGFTDINKVHVYGYGGNLQNEKLVETDLIQGDDLHESPQTIVNGKHLFYARGPVSWTDKAALRRTRNPYSDYGYYFLTQTEATSSPVDTTNFLQTFYPSPDDYHSLYERDGFAWFQGGRNLFDSEAIMVGKTKALKLTKPQVSGGGKLCVGVSAGSNSEVELYIGSRLLGQLTIRLGDYDKGNSRRGAYPFASVDELDTLKIKVVSGGPVRLDDVSITWDNALPAPWLAANKFAIPELVGVVRNQNRHADGQADMVIIVPSSGKLTAEAMRLKEFHEKNDGLRVNLVPANELYNEFSSGTPDVNAYRRYLKMLYDRASSSNEMPRYLLLFGDGVWDNRLLTDATKGLNPDDYLLCYESENSFNEVECYTDDNFFGLLDDGEGADLLTHDLPDIAVGRFPVSTAEEAKVMVDKTINYAVNTNAGAWQNTLMFMGDDGNDNVYMVDANDAAEQIASQLPGYVVKKVMWDAYKRETSATGNTYPDVRKAIIRQQNQGALVMDYIGHGSEIQISHEGVLKLKDFASFTNRNLPLWITASCDIMPFDGTATTIGETALLNPHGGAVACFGTTRTVYTYYNKPMNMAYLKYVMGTTNGRANTLGEASRLAQVEMITTGQDLTSNKLQYALLGDPALRLNQPKPMVTIDSINGMAVNGAQLPVIKAGEIVRVVGHVNVETPYNGIATMTVRDSREQITCRRNDPQEAETAFQYYDHPSTIYVGSDSVKAGKFCFSFAVPRDINYTQGNGLINIYAINDSRSLAVNGSCDRFLVGGTSSLASDSIGPSVFCYLNSPSFENGGNVNSTPYFVAQLRDKDGINVSGSSIGHNLELIIDDDMNKTYVLNDNFQYDFGSYTSGTTYYNIPELAPGKHRLQFKAWDVLNNSSTTWLDFEVVKNLTPTLFSVAVTKNPAQTDTQFIINHDRVGSQMDVEIEVFDTAGRLLWRHKEQGVSMSNAYTVDWNLCTDGGGRLQTGVYLYRVKVSSDGSKQASKAQKLVIVSNN</sequence>
<dbReference type="Pfam" id="PF01364">
    <property type="entry name" value="Peptidase_C25"/>
    <property type="match status" value="1"/>
</dbReference>
<proteinExistence type="predicted"/>
<evidence type="ECO:0000259" key="1">
    <source>
        <dbReference type="Pfam" id="PF01364"/>
    </source>
</evidence>
<dbReference type="InterPro" id="IPR001769">
    <property type="entry name" value="Gingipain"/>
</dbReference>